<protein>
    <recommendedName>
        <fullName evidence="2">DUF6534 domain-containing protein</fullName>
    </recommendedName>
</protein>
<dbReference type="PANTHER" id="PTHR40465:SF1">
    <property type="entry name" value="DUF6534 DOMAIN-CONTAINING PROTEIN"/>
    <property type="match status" value="1"/>
</dbReference>
<gene>
    <name evidence="3" type="ORF">AMATHDRAFT_71062</name>
</gene>
<feature type="transmembrane region" description="Helical" evidence="1">
    <location>
        <begin position="203"/>
        <end position="226"/>
    </location>
</feature>
<feature type="transmembrane region" description="Helical" evidence="1">
    <location>
        <begin position="165"/>
        <end position="187"/>
    </location>
</feature>
<dbReference type="Pfam" id="PF20152">
    <property type="entry name" value="DUF6534"/>
    <property type="match status" value="1"/>
</dbReference>
<dbReference type="InterPro" id="IPR045339">
    <property type="entry name" value="DUF6534"/>
</dbReference>
<feature type="transmembrane region" description="Helical" evidence="1">
    <location>
        <begin position="90"/>
        <end position="112"/>
    </location>
</feature>
<accession>A0A2A9NC32</accession>
<feature type="transmembrane region" description="Helical" evidence="1">
    <location>
        <begin position="232"/>
        <end position="253"/>
    </location>
</feature>
<organism evidence="3 4">
    <name type="scientific">Amanita thiersii Skay4041</name>
    <dbReference type="NCBI Taxonomy" id="703135"/>
    <lineage>
        <taxon>Eukaryota</taxon>
        <taxon>Fungi</taxon>
        <taxon>Dikarya</taxon>
        <taxon>Basidiomycota</taxon>
        <taxon>Agaricomycotina</taxon>
        <taxon>Agaricomycetes</taxon>
        <taxon>Agaricomycetidae</taxon>
        <taxon>Agaricales</taxon>
        <taxon>Pluteineae</taxon>
        <taxon>Amanitaceae</taxon>
        <taxon>Amanita</taxon>
    </lineage>
</organism>
<feature type="domain" description="DUF6534" evidence="2">
    <location>
        <begin position="171"/>
        <end position="257"/>
    </location>
</feature>
<keyword evidence="1" id="KW-0812">Transmembrane</keyword>
<feature type="transmembrane region" description="Helical" evidence="1">
    <location>
        <begin position="20"/>
        <end position="42"/>
    </location>
</feature>
<dbReference type="PANTHER" id="PTHR40465">
    <property type="entry name" value="CHROMOSOME 1, WHOLE GENOME SHOTGUN SEQUENCE"/>
    <property type="match status" value="1"/>
</dbReference>
<evidence type="ECO:0000259" key="2">
    <source>
        <dbReference type="Pfam" id="PF20152"/>
    </source>
</evidence>
<keyword evidence="1" id="KW-1133">Transmembrane helix</keyword>
<keyword evidence="4" id="KW-1185">Reference proteome</keyword>
<reference evidence="3 4" key="1">
    <citation type="submission" date="2014-02" db="EMBL/GenBank/DDBJ databases">
        <title>Transposable element dynamics among asymbiotic and ectomycorrhizal Amanita fungi.</title>
        <authorList>
            <consortium name="DOE Joint Genome Institute"/>
            <person name="Hess J."/>
            <person name="Skrede I."/>
            <person name="Wolfe B."/>
            <person name="LaButti K."/>
            <person name="Ohm R.A."/>
            <person name="Grigoriev I.V."/>
            <person name="Pringle A."/>
        </authorList>
    </citation>
    <scope>NUCLEOTIDE SEQUENCE [LARGE SCALE GENOMIC DNA]</scope>
    <source>
        <strain evidence="3 4">SKay4041</strain>
    </source>
</reference>
<evidence type="ECO:0000313" key="4">
    <source>
        <dbReference type="Proteomes" id="UP000242287"/>
    </source>
</evidence>
<dbReference type="OrthoDB" id="3263055at2759"/>
<dbReference type="STRING" id="703135.A0A2A9NC32"/>
<dbReference type="Proteomes" id="UP000242287">
    <property type="component" value="Unassembled WGS sequence"/>
</dbReference>
<name>A0A2A9NC32_9AGAR</name>
<sequence>MDGATALLPSPVLGSTFGAAYIGVVIAASLHGVSCVQAWYYFTHQNDTWPIKSLVSAVMVFDTIHQALITHTLYAYLITNFGNPTALNTLVWSILVEVLFNGFTALLVQGFLTMRVWRLSNRNHWLTALVLLLVIGEFACVVSFTSMSLHFHTFTELARLKYLSILVNALAAAGDVLIAATLCVLLHRSRTGFHRSDTMINKLILFAVNTGCFTSLCAVASLISIVVAGNTFYYIGFFFCIGRLYSNSLLATLNARKMIRGAADGVQSTSDNLSLSLREFPKTGTVGSRVCSFPVFNRPNPLASSPALPHPTNISIKIDKEFATDHDSDKDREHAGVTPAGSIDLEGIRVKGDSAVSMTSTYKEPTEDV</sequence>
<evidence type="ECO:0000256" key="1">
    <source>
        <dbReference type="SAM" id="Phobius"/>
    </source>
</evidence>
<dbReference type="AlphaFoldDB" id="A0A2A9NC32"/>
<keyword evidence="1" id="KW-0472">Membrane</keyword>
<feature type="transmembrane region" description="Helical" evidence="1">
    <location>
        <begin position="54"/>
        <end position="78"/>
    </location>
</feature>
<feature type="transmembrane region" description="Helical" evidence="1">
    <location>
        <begin position="124"/>
        <end position="145"/>
    </location>
</feature>
<proteinExistence type="predicted"/>
<evidence type="ECO:0000313" key="3">
    <source>
        <dbReference type="EMBL" id="PFH45817.1"/>
    </source>
</evidence>
<dbReference type="EMBL" id="KZ302284">
    <property type="protein sequence ID" value="PFH45817.1"/>
    <property type="molecule type" value="Genomic_DNA"/>
</dbReference>